<dbReference type="EMBL" id="BARS01018410">
    <property type="protein sequence ID" value="GAF94173.1"/>
    <property type="molecule type" value="Genomic_DNA"/>
</dbReference>
<sequence>MIGKSYQSSSGGKTRPSILDTALNLFEFIVHSDSQRLKDSGERFHTCSGNGFRKDARELRRRFNRSLLPRMNNRFCDTRCL</sequence>
<name>X0TKU2_9ZZZZ</name>
<reference evidence="1" key="1">
    <citation type="journal article" date="2014" name="Front. Microbiol.">
        <title>High frequency of phylogenetically diverse reductive dehalogenase-homologous genes in deep subseafloor sedimentary metagenomes.</title>
        <authorList>
            <person name="Kawai M."/>
            <person name="Futagami T."/>
            <person name="Toyoda A."/>
            <person name="Takaki Y."/>
            <person name="Nishi S."/>
            <person name="Hori S."/>
            <person name="Arai W."/>
            <person name="Tsubouchi T."/>
            <person name="Morono Y."/>
            <person name="Uchiyama I."/>
            <person name="Ito T."/>
            <person name="Fujiyama A."/>
            <person name="Inagaki F."/>
            <person name="Takami H."/>
        </authorList>
    </citation>
    <scope>NUCLEOTIDE SEQUENCE</scope>
    <source>
        <strain evidence="1">Expedition CK06-06</strain>
    </source>
</reference>
<proteinExistence type="predicted"/>
<protein>
    <submittedName>
        <fullName evidence="1">Uncharacterized protein</fullName>
    </submittedName>
</protein>
<feature type="non-terminal residue" evidence="1">
    <location>
        <position position="81"/>
    </location>
</feature>
<organism evidence="1">
    <name type="scientific">marine sediment metagenome</name>
    <dbReference type="NCBI Taxonomy" id="412755"/>
    <lineage>
        <taxon>unclassified sequences</taxon>
        <taxon>metagenomes</taxon>
        <taxon>ecological metagenomes</taxon>
    </lineage>
</organism>
<accession>X0TKU2</accession>
<dbReference type="AlphaFoldDB" id="X0TKU2"/>
<gene>
    <name evidence="1" type="ORF">S01H1_29959</name>
</gene>
<comment type="caution">
    <text evidence="1">The sequence shown here is derived from an EMBL/GenBank/DDBJ whole genome shotgun (WGS) entry which is preliminary data.</text>
</comment>
<evidence type="ECO:0000313" key="1">
    <source>
        <dbReference type="EMBL" id="GAF94173.1"/>
    </source>
</evidence>